<dbReference type="OrthoDB" id="9811276at2"/>
<comment type="subcellular location">
    <subcellularLocation>
        <location evidence="1">Membrane</location>
        <topology evidence="1">Single-pass membrane protein</topology>
    </subcellularLocation>
</comment>
<comment type="caution">
    <text evidence="6">The sequence shown here is derived from an EMBL/GenBank/DDBJ whole genome shotgun (WGS) entry which is preliminary data.</text>
</comment>
<keyword evidence="7" id="KW-1185">Reference proteome</keyword>
<dbReference type="RefSeq" id="WP_046371709.1">
    <property type="nucleotide sequence ID" value="NZ_BBWV01000008.1"/>
</dbReference>
<evidence type="ECO:0000313" key="7">
    <source>
        <dbReference type="Proteomes" id="UP000033121"/>
    </source>
</evidence>
<name>A0A0E9N7J5_9BACT</name>
<protein>
    <recommendedName>
        <fullName evidence="5">Translocation and assembly module TamB C-terminal domain-containing protein</fullName>
    </recommendedName>
</protein>
<evidence type="ECO:0000313" key="6">
    <source>
        <dbReference type="EMBL" id="GAO45686.1"/>
    </source>
</evidence>
<sequence>MKVIRLYPPRLPKWVKWILITLVCLLALPFLLLIALQTDPVQQLIRGKAERYLAEKLQTPVRIGGIRITWFSHLELDGVYIADKQRKALLFSRSLKVHYDLIELLRNKLLVHRVDWEDVLLNAYSLPSGEMNYQFVADAFATKDSVTLTKDTTESLAIDIRNIDLRKFRVIYRDNKSGMNATVRWDLLHLRFQTIELETNTLDLRELKSDGLAAVILQDYRVPDKEASKSDTGAVSLVIRSKLINLQNTTLLYGDNGSGIRTGWKAKSLSLKLAGIDLAKTSVNGGFIDLEAPQGFVVMNKGLDTAKVVDTSANTWVIQSPALHINSGSFKMDNLESPVGRFPGAFDASHFHLSPLQVSVRDFRFTPAGITAILEQLQVTDKSGFTVRNAHADIVYSDSVIRLDNLLLETNKSRIADQIGISGPGWDKLSSNLDALGIIADLKNTHLVLAEALYFIPEFRNRPEFKKLWNKEVDLSGRIGGTLNSLAISQLHFRDNAGNDITLTGNIAQVTDPKRIQVALSHFNIRSGDQAVRSWLPENTIPGNIAIPASLQASGSLNGNMQSAATDFQLISTFGNLSLKGKVANFTDSIRATYDVTLRQLDMDLGKWIRDTSIGRVVATGNVKGRGYALQAIDAAGAIRIRSADFQGYQYQHLSMTGKLAKGSYEATVKSDDPNLQASIDLTGNITDKYPTVSGAIKVDRVDLMAIGMSTSPFVVKGNFMVNVKNTKPRALEGQVFATAIQMADASNIYSLDSIKILAKADSGIQHIRLESPFGYADATGDYDYTTILSAAQAIVQQHLSKNGKDSISKYTQTHQDLNLNASLYWPKSLKALSPGLVMNQPLDVQAHVNTDSVLVTANAYVVGFSYDSIRIDTTRLSLIANRDSLGINAMISSLRHPSFPLYRTQLLARAAEGSVNWGVRMDDNKDQEKYYVAGILDILKDSGYDLRLARNLLLNKTPFSTGDKNFIAIRNNGITQADLQLLSAGQELTISSGAISGKQLPPLNIKLRDFRLSTITGVLGQDTTLAEALINGQADLAGLDSAMTIKADLQVTDIVVQNIAVGDLSVKMNSPEAGTYQVEAALTGNANDVRVTGQYAKELQFDVAMKRLNLSSLEPFAMGKATRMKGYTAGNLTITGPADKPKVAGELAFHDAQANITLVNATLRFPDDKLQFDESGIIFNNFIVKDSLDGTTTINGRIRTTDYTDYAFDLKVNTDNFMAVGPKVNNDQEFYGPAFIDSRISVTGDLDLPVIDMDVTLRDKSQLTVTIPDDEPGIEDRDGVIVFVNRSNPVDSSLLEKNADSLAIRKAKIRGMDFSAGIHVTKTSTITIIIDPVNGDFLEAKGSANLNLTIDPSSKMSLTGRYEIEEGKYEMSLNQLIKRSFAVEKGSNITWDGDATGAELDITARYDVRAPAIDLIGDQITSATTNKRQYNQRIPVEVYLMIKDKLLKPSISFRLDMPEKDRSIFNGAPYTRIKQINNIESQLNKQVMGLLVLQTFISEDPLASMNSGAGNTVSDAARQSVSKILSQQLNNLAANLIKGVDLNFDLQSEEDYSTGSKSERTTLNVGASKSMFNDRLTVAVGSNIGIAGNTPGNASALIGDITVDYALSRDGRYKLRAFQRNQTDAILQGQIIETGVTFMLVMDFNTFKEIFRKSKEEIELKKREQEAKRKK</sequence>
<keyword evidence="3" id="KW-1133">Transmembrane helix</keyword>
<gene>
    <name evidence="6" type="ORF">FPE01S_08_00060</name>
</gene>
<proteinExistence type="predicted"/>
<keyword evidence="2" id="KW-0812">Transmembrane</keyword>
<accession>A0A0E9N7J5</accession>
<evidence type="ECO:0000259" key="5">
    <source>
        <dbReference type="Pfam" id="PF04357"/>
    </source>
</evidence>
<dbReference type="InterPro" id="IPR007452">
    <property type="entry name" value="TamB_C"/>
</dbReference>
<feature type="domain" description="Translocation and assembly module TamB C-terminal" evidence="5">
    <location>
        <begin position="1185"/>
        <end position="1624"/>
    </location>
</feature>
<reference evidence="6 7" key="1">
    <citation type="submission" date="2015-04" db="EMBL/GenBank/DDBJ databases">
        <title>Whole genome shotgun sequence of Flavihumibacter petaseus NBRC 106054.</title>
        <authorList>
            <person name="Miyazawa S."/>
            <person name="Hosoyama A."/>
            <person name="Hashimoto M."/>
            <person name="Noguchi M."/>
            <person name="Tsuchikane K."/>
            <person name="Ohji S."/>
            <person name="Yamazoe A."/>
            <person name="Ichikawa N."/>
            <person name="Kimura A."/>
            <person name="Fujita N."/>
        </authorList>
    </citation>
    <scope>NUCLEOTIDE SEQUENCE [LARGE SCALE GENOMIC DNA]</scope>
    <source>
        <strain evidence="6 7">NBRC 106054</strain>
    </source>
</reference>
<dbReference type="PANTHER" id="PTHR36985:SF1">
    <property type="entry name" value="TRANSLOCATION AND ASSEMBLY MODULE SUBUNIT TAMB"/>
    <property type="match status" value="1"/>
</dbReference>
<evidence type="ECO:0000256" key="3">
    <source>
        <dbReference type="ARBA" id="ARBA00022989"/>
    </source>
</evidence>
<dbReference type="PANTHER" id="PTHR36985">
    <property type="entry name" value="TRANSLOCATION AND ASSEMBLY MODULE SUBUNIT TAMB"/>
    <property type="match status" value="1"/>
</dbReference>
<dbReference type="EMBL" id="BBWV01000008">
    <property type="protein sequence ID" value="GAO45686.1"/>
    <property type="molecule type" value="Genomic_DNA"/>
</dbReference>
<evidence type="ECO:0000256" key="4">
    <source>
        <dbReference type="ARBA" id="ARBA00023136"/>
    </source>
</evidence>
<organism evidence="6 7">
    <name type="scientific">Flavihumibacter petaseus NBRC 106054</name>
    <dbReference type="NCBI Taxonomy" id="1220578"/>
    <lineage>
        <taxon>Bacteria</taxon>
        <taxon>Pseudomonadati</taxon>
        <taxon>Bacteroidota</taxon>
        <taxon>Chitinophagia</taxon>
        <taxon>Chitinophagales</taxon>
        <taxon>Chitinophagaceae</taxon>
        <taxon>Flavihumibacter</taxon>
    </lineage>
</organism>
<dbReference type="GO" id="GO:0005886">
    <property type="term" value="C:plasma membrane"/>
    <property type="evidence" value="ECO:0007669"/>
    <property type="project" value="InterPro"/>
</dbReference>
<dbReference type="GO" id="GO:0009306">
    <property type="term" value="P:protein secretion"/>
    <property type="evidence" value="ECO:0007669"/>
    <property type="project" value="InterPro"/>
</dbReference>
<dbReference type="Proteomes" id="UP000033121">
    <property type="component" value="Unassembled WGS sequence"/>
</dbReference>
<evidence type="ECO:0000256" key="2">
    <source>
        <dbReference type="ARBA" id="ARBA00022692"/>
    </source>
</evidence>
<evidence type="ECO:0000256" key="1">
    <source>
        <dbReference type="ARBA" id="ARBA00004167"/>
    </source>
</evidence>
<dbReference type="Pfam" id="PF04357">
    <property type="entry name" value="TamB"/>
    <property type="match status" value="1"/>
</dbReference>
<keyword evidence="4" id="KW-0472">Membrane</keyword>
<dbReference type="STRING" id="1220578.FPE01S_08_00060"/>